<sequence>MVITMSIRQKDILNCLPLLASVLGDRYGVQVRIGGSGAYTDGKVIHIPALPLDCDTTALALAKGFVDHEAGHIRHTDFLAMKAANMDAVTFNLFNSLEDWRVEKRLSAIFPGCRQNLNRLIRKFFVDGAEARAGAHTPARAVLDYVLLTVRAWDVQEVTPRRMVARDSLRREYPGLAETLDAVLVKVRIHCPDTGTAIMYARQLAACIRQWEPRQEGRGSKRENVKSSPNEDENQAQSNESLTQTTGTSGLDSAAVSSGCDVNVSRTDSPCQKEQDNRLNSQAKTKHNRSGGKAHDRKQELEDLFTADMRNMPRNLGELLAEGLMEPPTPNADNSMEVAVLGTRFVQPLPPEEKVEALWNCNALRQRLHGLLQAQSLQYCAIGRRGRLHPASLHRLSVGNPRIFRRESVQLGLNTAVHILLDCSGSMSGPPIRLACQSCYAVAKALEGIKGVNPAVTVFPAISRVSAVFPLVRHGENVSENFGITASGGTPLAPALWWVLQTLHAQAEDRKITLILTDGVPDVVPPCNYALRQAERLGVEIYGIGIKSNAVSQLLPQHSRVITTLQELAPAMFEMLQTALFRGGSHDRTR</sequence>
<dbReference type="SMART" id="SM00327">
    <property type="entry name" value="VWA"/>
    <property type="match status" value="1"/>
</dbReference>
<reference evidence="4" key="1">
    <citation type="submission" date="2016-02" db="EMBL/GenBank/DDBJ databases">
        <authorList>
            <person name="Holder M.E."/>
            <person name="Ajami N.J."/>
            <person name="Petrosino J.F."/>
        </authorList>
    </citation>
    <scope>NUCLEOTIDE SEQUENCE [LARGE SCALE GENOMIC DNA]</scope>
    <source>
        <strain evidence="4">CCUG 45958</strain>
    </source>
</reference>
<dbReference type="AlphaFoldDB" id="A0A0X8JMB6"/>
<gene>
    <name evidence="3" type="ORF">AXF13_15235</name>
</gene>
<evidence type="ECO:0000313" key="3">
    <source>
        <dbReference type="EMBL" id="AMD91372.1"/>
    </source>
</evidence>
<evidence type="ECO:0000313" key="4">
    <source>
        <dbReference type="Proteomes" id="UP000069241"/>
    </source>
</evidence>
<dbReference type="STRING" id="44742.AXF13_15235"/>
<dbReference type="KEGG" id="dfi:AXF13_15235"/>
<dbReference type="Gene3D" id="3.40.50.410">
    <property type="entry name" value="von Willebrand factor, type A domain"/>
    <property type="match status" value="1"/>
</dbReference>
<accession>A0A0X8JMB6</accession>
<dbReference type="InterPro" id="IPR006538">
    <property type="entry name" value="CobT"/>
</dbReference>
<feature type="region of interest" description="Disordered" evidence="1">
    <location>
        <begin position="213"/>
        <end position="298"/>
    </location>
</feature>
<dbReference type="InterPro" id="IPR036465">
    <property type="entry name" value="vWFA_dom_sf"/>
</dbReference>
<protein>
    <recommendedName>
        <fullName evidence="2">VWFA domain-containing protein</fullName>
    </recommendedName>
</protein>
<dbReference type="InterPro" id="IPR002035">
    <property type="entry name" value="VWF_A"/>
</dbReference>
<dbReference type="GO" id="GO:0009236">
    <property type="term" value="P:cobalamin biosynthetic process"/>
    <property type="evidence" value="ECO:0007669"/>
    <property type="project" value="InterPro"/>
</dbReference>
<name>A0A0X8JMB6_9BACT</name>
<keyword evidence="4" id="KW-1185">Reference proteome</keyword>
<evidence type="ECO:0000259" key="2">
    <source>
        <dbReference type="SMART" id="SM00327"/>
    </source>
</evidence>
<proteinExistence type="predicted"/>
<evidence type="ECO:0000256" key="1">
    <source>
        <dbReference type="SAM" id="MobiDB-lite"/>
    </source>
</evidence>
<organism evidence="3 4">
    <name type="scientific">Desulfovibrio fairfieldensis</name>
    <dbReference type="NCBI Taxonomy" id="44742"/>
    <lineage>
        <taxon>Bacteria</taxon>
        <taxon>Pseudomonadati</taxon>
        <taxon>Thermodesulfobacteriota</taxon>
        <taxon>Desulfovibrionia</taxon>
        <taxon>Desulfovibrionales</taxon>
        <taxon>Desulfovibrionaceae</taxon>
        <taxon>Desulfovibrio</taxon>
    </lineage>
</organism>
<dbReference type="SUPFAM" id="SSF53300">
    <property type="entry name" value="vWA-like"/>
    <property type="match status" value="1"/>
</dbReference>
<feature type="compositionally biased region" description="Polar residues" evidence="1">
    <location>
        <begin position="235"/>
        <end position="251"/>
    </location>
</feature>
<feature type="compositionally biased region" description="Basic and acidic residues" evidence="1">
    <location>
        <begin position="213"/>
        <end position="225"/>
    </location>
</feature>
<dbReference type="EMBL" id="CP014229">
    <property type="protein sequence ID" value="AMD91372.1"/>
    <property type="molecule type" value="Genomic_DNA"/>
</dbReference>
<dbReference type="Proteomes" id="UP000069241">
    <property type="component" value="Chromosome"/>
</dbReference>
<dbReference type="Pfam" id="PF06213">
    <property type="entry name" value="CobT"/>
    <property type="match status" value="1"/>
</dbReference>
<dbReference type="Pfam" id="PF00092">
    <property type="entry name" value="VWA"/>
    <property type="match status" value="1"/>
</dbReference>
<feature type="domain" description="VWFA" evidence="2">
    <location>
        <begin position="414"/>
        <end position="577"/>
    </location>
</feature>